<dbReference type="Pfam" id="PF16213">
    <property type="entry name" value="DCB"/>
    <property type="match status" value="1"/>
</dbReference>
<feature type="domain" description="Mon2/Sec7/BIG1-like dimerisation and cyclophilin-binding" evidence="2">
    <location>
        <begin position="119"/>
        <end position="253"/>
    </location>
</feature>
<comment type="caution">
    <text evidence="3">The sequence shown here is derived from an EMBL/GenBank/DDBJ whole genome shotgun (WGS) entry which is preliminary data.</text>
</comment>
<dbReference type="PANTHER" id="PTHR10663:SF312">
    <property type="entry name" value="BREFELDIN A-INHIBITED GUANINE NUCLEOTIDE-EXCHANGE PROTEIN 5"/>
    <property type="match status" value="1"/>
</dbReference>
<gene>
    <name evidence="3" type="ORF">GIB67_026436</name>
</gene>
<dbReference type="InterPro" id="IPR032629">
    <property type="entry name" value="DCB_dom"/>
</dbReference>
<evidence type="ECO:0000313" key="4">
    <source>
        <dbReference type="Proteomes" id="UP000541444"/>
    </source>
</evidence>
<evidence type="ECO:0000256" key="1">
    <source>
        <dbReference type="SAM" id="MobiDB-lite"/>
    </source>
</evidence>
<feature type="compositionally biased region" description="Polar residues" evidence="1">
    <location>
        <begin position="44"/>
        <end position="56"/>
    </location>
</feature>
<protein>
    <recommendedName>
        <fullName evidence="2">Mon2/Sec7/BIG1-like dimerisation and cyclophilin-binding domain-containing protein</fullName>
    </recommendedName>
</protein>
<feature type="compositionally biased region" description="Basic and acidic residues" evidence="1">
    <location>
        <begin position="343"/>
        <end position="370"/>
    </location>
</feature>
<keyword evidence="4" id="KW-1185">Reference proteome</keyword>
<reference evidence="3 4" key="1">
    <citation type="journal article" date="2020" name="IScience">
        <title>Genome Sequencing of the Endangered Kingdonia uniflora (Circaeasteraceae, Ranunculales) Reveals Potential Mechanisms of Evolutionary Specialization.</title>
        <authorList>
            <person name="Sun Y."/>
            <person name="Deng T."/>
            <person name="Zhang A."/>
            <person name="Moore M.J."/>
            <person name="Landis J.B."/>
            <person name="Lin N."/>
            <person name="Zhang H."/>
            <person name="Zhang X."/>
            <person name="Huang J."/>
            <person name="Zhang X."/>
            <person name="Sun H."/>
            <person name="Wang H."/>
        </authorList>
    </citation>
    <scope>NUCLEOTIDE SEQUENCE [LARGE SCALE GENOMIC DNA]</scope>
    <source>
        <strain evidence="3">TB1705</strain>
        <tissue evidence="3">Leaf</tissue>
    </source>
</reference>
<sequence length="391" mass="41708">MAGAAGGFLTRALESMLKECPVKKYGELHKAIQTYLDSTKETRQQSAPSDKSQTTLIKDESSIDPSGTETSKDGIDPDGSHSVPPVAEGVEHISKSGSTGGTISTALASAGNTLEGVEAELILQPLRLAFETKNLKLVEPALDCLHKLIAYDHLEGDPGLDGGKNAPLFTDILNRVCGCVGNSSPDSTILQVLKVLLTAVASTKFRVHGESLLGVIRICYNIALNSKSPINQATSKAMLTQMISIIFRRMESDQGVQVPLPSSAVFTHKDPASGDISSTKNGDTFSDEQNEKGVIIRDTLSSDQDKNIPLASVEELQNLAGGADIKWNPTKSSPLQTINVKANRGDDDRGYADSNKKPNVDLENSERGTESGDFVHNGVRRGRGVCNSGFM</sequence>
<feature type="region of interest" description="Disordered" evidence="1">
    <location>
        <begin position="342"/>
        <end position="377"/>
    </location>
</feature>
<organism evidence="3 4">
    <name type="scientific">Kingdonia uniflora</name>
    <dbReference type="NCBI Taxonomy" id="39325"/>
    <lineage>
        <taxon>Eukaryota</taxon>
        <taxon>Viridiplantae</taxon>
        <taxon>Streptophyta</taxon>
        <taxon>Embryophyta</taxon>
        <taxon>Tracheophyta</taxon>
        <taxon>Spermatophyta</taxon>
        <taxon>Magnoliopsida</taxon>
        <taxon>Ranunculales</taxon>
        <taxon>Circaeasteraceae</taxon>
        <taxon>Kingdonia</taxon>
    </lineage>
</organism>
<feature type="compositionally biased region" description="Basic and acidic residues" evidence="1">
    <location>
        <begin position="70"/>
        <end position="79"/>
    </location>
</feature>
<dbReference type="EMBL" id="JACGCM010000223">
    <property type="protein sequence ID" value="KAF6174948.1"/>
    <property type="molecule type" value="Genomic_DNA"/>
</dbReference>
<accession>A0A7J7P6Z2</accession>
<dbReference type="PANTHER" id="PTHR10663">
    <property type="entry name" value="GUANYL-NUCLEOTIDE EXCHANGE FACTOR"/>
    <property type="match status" value="1"/>
</dbReference>
<evidence type="ECO:0000259" key="2">
    <source>
        <dbReference type="Pfam" id="PF16213"/>
    </source>
</evidence>
<dbReference type="Proteomes" id="UP000541444">
    <property type="component" value="Unassembled WGS sequence"/>
</dbReference>
<dbReference type="GO" id="GO:0005802">
    <property type="term" value="C:trans-Golgi network"/>
    <property type="evidence" value="ECO:0007669"/>
    <property type="project" value="TreeGrafter"/>
</dbReference>
<feature type="compositionally biased region" description="Polar residues" evidence="1">
    <location>
        <begin position="275"/>
        <end position="284"/>
    </location>
</feature>
<name>A0A7J7P6Z2_9MAGN</name>
<proteinExistence type="predicted"/>
<feature type="region of interest" description="Disordered" evidence="1">
    <location>
        <begin position="267"/>
        <end position="287"/>
    </location>
</feature>
<evidence type="ECO:0000313" key="3">
    <source>
        <dbReference type="EMBL" id="KAF6174948.1"/>
    </source>
</evidence>
<dbReference type="AlphaFoldDB" id="A0A7J7P6Z2"/>
<dbReference type="OrthoDB" id="430364at2759"/>
<feature type="region of interest" description="Disordered" evidence="1">
    <location>
        <begin position="38"/>
        <end position="86"/>
    </location>
</feature>